<dbReference type="Proteomes" id="UP001589692">
    <property type="component" value="Unassembled WGS sequence"/>
</dbReference>
<keyword evidence="1" id="KW-0812">Transmembrane</keyword>
<name>A0ABV6AGC3_9HYPH</name>
<evidence type="ECO:0000313" key="2">
    <source>
        <dbReference type="EMBL" id="MFB9948398.1"/>
    </source>
</evidence>
<evidence type="ECO:0000313" key="3">
    <source>
        <dbReference type="Proteomes" id="UP001589692"/>
    </source>
</evidence>
<feature type="transmembrane region" description="Helical" evidence="1">
    <location>
        <begin position="26"/>
        <end position="46"/>
    </location>
</feature>
<dbReference type="EMBL" id="JBHMAA010000008">
    <property type="protein sequence ID" value="MFB9948398.1"/>
    <property type="molecule type" value="Genomic_DNA"/>
</dbReference>
<keyword evidence="3" id="KW-1185">Reference proteome</keyword>
<proteinExistence type="predicted"/>
<organism evidence="2 3">
    <name type="scientific">Rhizobium puerariae</name>
    <dbReference type="NCBI Taxonomy" id="1585791"/>
    <lineage>
        <taxon>Bacteria</taxon>
        <taxon>Pseudomonadati</taxon>
        <taxon>Pseudomonadota</taxon>
        <taxon>Alphaproteobacteria</taxon>
        <taxon>Hyphomicrobiales</taxon>
        <taxon>Rhizobiaceae</taxon>
        <taxon>Rhizobium/Agrobacterium group</taxon>
        <taxon>Rhizobium</taxon>
    </lineage>
</organism>
<gene>
    <name evidence="2" type="ORF">ACFFP0_06025</name>
</gene>
<dbReference type="RefSeq" id="WP_377257636.1">
    <property type="nucleotide sequence ID" value="NZ_JBHMAA010000008.1"/>
</dbReference>
<keyword evidence="1" id="KW-1133">Transmembrane helix</keyword>
<sequence>MALAFDLRRPAGTSPLGKVLPYLRSGTDICLIASSFVFLFAVIFGVF</sequence>
<accession>A0ABV6AGC3</accession>
<protein>
    <submittedName>
        <fullName evidence="2">Uncharacterized protein</fullName>
    </submittedName>
</protein>
<comment type="caution">
    <text evidence="2">The sequence shown here is derived from an EMBL/GenBank/DDBJ whole genome shotgun (WGS) entry which is preliminary data.</text>
</comment>
<evidence type="ECO:0000256" key="1">
    <source>
        <dbReference type="SAM" id="Phobius"/>
    </source>
</evidence>
<keyword evidence="1" id="KW-0472">Membrane</keyword>
<reference evidence="2 3" key="1">
    <citation type="submission" date="2024-09" db="EMBL/GenBank/DDBJ databases">
        <authorList>
            <person name="Sun Q."/>
            <person name="Mori K."/>
        </authorList>
    </citation>
    <scope>NUCLEOTIDE SEQUENCE [LARGE SCALE GENOMIC DNA]</scope>
    <source>
        <strain evidence="2 3">TBRC 4938</strain>
    </source>
</reference>